<comment type="caution">
    <text evidence="14">The sequence shown here is derived from an EMBL/GenBank/DDBJ whole genome shotgun (WGS) entry which is preliminary data.</text>
</comment>
<gene>
    <name evidence="14" type="ORF">WOB96_00565</name>
</gene>
<evidence type="ECO:0000256" key="6">
    <source>
        <dbReference type="ARBA" id="ARBA00022960"/>
    </source>
</evidence>
<dbReference type="CDD" id="cd16913">
    <property type="entry name" value="YkuD_like"/>
    <property type="match status" value="1"/>
</dbReference>
<evidence type="ECO:0000256" key="10">
    <source>
        <dbReference type="SAM" id="SignalP"/>
    </source>
</evidence>
<feature type="domain" description="SPOR" evidence="11">
    <location>
        <begin position="333"/>
        <end position="410"/>
    </location>
</feature>
<evidence type="ECO:0000256" key="5">
    <source>
        <dbReference type="ARBA" id="ARBA00022801"/>
    </source>
</evidence>
<evidence type="ECO:0000313" key="15">
    <source>
        <dbReference type="Proteomes" id="UP001446205"/>
    </source>
</evidence>
<evidence type="ECO:0000256" key="7">
    <source>
        <dbReference type="ARBA" id="ARBA00022984"/>
    </source>
</evidence>
<evidence type="ECO:0000256" key="1">
    <source>
        <dbReference type="ARBA" id="ARBA00004752"/>
    </source>
</evidence>
<evidence type="ECO:0000256" key="9">
    <source>
        <dbReference type="PROSITE-ProRule" id="PRU01373"/>
    </source>
</evidence>
<dbReference type="InterPro" id="IPR036779">
    <property type="entry name" value="LysM_dom_sf"/>
</dbReference>
<proteinExistence type="inferred from homology"/>
<dbReference type="RefSeq" id="WP_341369310.1">
    <property type="nucleotide sequence ID" value="NZ_JBBPCO010000001.1"/>
</dbReference>
<keyword evidence="10" id="KW-0732">Signal</keyword>
<feature type="domain" description="L,D-TPase catalytic" evidence="13">
    <location>
        <begin position="92"/>
        <end position="231"/>
    </location>
</feature>
<dbReference type="PROSITE" id="PS51724">
    <property type="entry name" value="SPOR"/>
    <property type="match status" value="1"/>
</dbReference>
<evidence type="ECO:0000259" key="13">
    <source>
        <dbReference type="PROSITE" id="PS52029"/>
    </source>
</evidence>
<evidence type="ECO:0000256" key="8">
    <source>
        <dbReference type="ARBA" id="ARBA00023316"/>
    </source>
</evidence>
<keyword evidence="7 9" id="KW-0573">Peptidoglycan synthesis</keyword>
<evidence type="ECO:0000259" key="11">
    <source>
        <dbReference type="PROSITE" id="PS51724"/>
    </source>
</evidence>
<evidence type="ECO:0000259" key="12">
    <source>
        <dbReference type="PROSITE" id="PS51782"/>
    </source>
</evidence>
<dbReference type="SUPFAM" id="SSF141523">
    <property type="entry name" value="L,D-transpeptidase catalytic domain-like"/>
    <property type="match status" value="1"/>
</dbReference>
<evidence type="ECO:0000256" key="4">
    <source>
        <dbReference type="ARBA" id="ARBA00022679"/>
    </source>
</evidence>
<dbReference type="EMBL" id="JBBPCO010000001">
    <property type="protein sequence ID" value="MEK8088244.1"/>
    <property type="molecule type" value="Genomic_DNA"/>
</dbReference>
<dbReference type="InterPro" id="IPR005490">
    <property type="entry name" value="LD_TPept_cat_dom"/>
</dbReference>
<evidence type="ECO:0000256" key="3">
    <source>
        <dbReference type="ARBA" id="ARBA00022676"/>
    </source>
</evidence>
<keyword evidence="15" id="KW-1185">Reference proteome</keyword>
<keyword evidence="6 9" id="KW-0133">Cell shape</keyword>
<dbReference type="Pfam" id="PF05036">
    <property type="entry name" value="SPOR"/>
    <property type="match status" value="1"/>
</dbReference>
<comment type="pathway">
    <text evidence="1 9">Cell wall biogenesis; peptidoglycan biosynthesis.</text>
</comment>
<dbReference type="SUPFAM" id="SSF54106">
    <property type="entry name" value="LysM domain"/>
    <property type="match status" value="1"/>
</dbReference>
<dbReference type="InterPro" id="IPR007730">
    <property type="entry name" value="SPOR-like_dom"/>
</dbReference>
<dbReference type="InterPro" id="IPR050979">
    <property type="entry name" value="LD-transpeptidase"/>
</dbReference>
<dbReference type="SUPFAM" id="SSF110997">
    <property type="entry name" value="Sporulation related repeat"/>
    <property type="match status" value="1"/>
</dbReference>
<keyword evidence="5" id="KW-0378">Hydrolase</keyword>
<dbReference type="Gene3D" id="3.10.350.10">
    <property type="entry name" value="LysM domain"/>
    <property type="match status" value="1"/>
</dbReference>
<dbReference type="InterPro" id="IPR036680">
    <property type="entry name" value="SPOR-like_sf"/>
</dbReference>
<dbReference type="PROSITE" id="PS52029">
    <property type="entry name" value="LD_TPASE"/>
    <property type="match status" value="1"/>
</dbReference>
<protein>
    <submittedName>
        <fullName evidence="14">L,D-transpeptidase family protein</fullName>
    </submittedName>
</protein>
<dbReference type="Pfam" id="PF03734">
    <property type="entry name" value="YkuD"/>
    <property type="match status" value="1"/>
</dbReference>
<feature type="active site" description="Proton donor/acceptor" evidence="9">
    <location>
        <position position="191"/>
    </location>
</feature>
<accession>A0ABU9D4A2</accession>
<comment type="similarity">
    <text evidence="2">Belongs to the YkuD family.</text>
</comment>
<keyword evidence="8 9" id="KW-0961">Cell wall biogenesis/degradation</keyword>
<evidence type="ECO:0000313" key="14">
    <source>
        <dbReference type="EMBL" id="MEK8088244.1"/>
    </source>
</evidence>
<feature type="signal peptide" evidence="10">
    <location>
        <begin position="1"/>
        <end position="19"/>
    </location>
</feature>
<keyword evidence="3" id="KW-0328">Glycosyltransferase</keyword>
<reference evidence="14 15" key="1">
    <citation type="submission" date="2024-04" db="EMBL/GenBank/DDBJ databases">
        <authorList>
            <person name="Abashina T."/>
            <person name="Shaikin A."/>
        </authorList>
    </citation>
    <scope>NUCLEOTIDE SEQUENCE [LARGE SCALE GENOMIC DNA]</scope>
    <source>
        <strain evidence="14 15">AAFK</strain>
    </source>
</reference>
<sequence length="427" mass="46386">MSIACSLTLATLAAVPADAETFALPPAGEDVVGKPQIIITREKDTLLDIARSYDLGYDEIVKANPGVDPWLPKPGTRILLPTQFILPEGKRQGIVLNIAEMRLYFFPKAKAGQTPVVVTHPVGIGREGWSTPLGETKVASKRANPKWYVPQSIQKEHAEKGDPLPRVVPAGPDNPLGNYAMPLGIPGYLIHGTNKPFGIGRRISHGCIQLYPEDIEGLFKDIPVGTPVRIINHPYKAGWLGDKIYLETHQPLEEDAKKGVNLTPMVNIILDAAKDRKVVNWDKATEVASRHIGIPMTVSVNTPSIDEELLALNQLEPSPNLAKRDDAHEPSLAEVTGKWFIKVGGLDNQENAYRLAAMLRHLGPPIPAMATQDGGAYQVLSGPYSNRAEALKASRRINTNLEVTAQVMAPLGGNQKTGQSIVKDRKG</sequence>
<dbReference type="PANTHER" id="PTHR30582">
    <property type="entry name" value="L,D-TRANSPEPTIDASE"/>
    <property type="match status" value="1"/>
</dbReference>
<keyword evidence="4" id="KW-0808">Transferase</keyword>
<dbReference type="PANTHER" id="PTHR30582:SF24">
    <property type="entry name" value="L,D-TRANSPEPTIDASE ERFK_SRFK-RELATED"/>
    <property type="match status" value="1"/>
</dbReference>
<dbReference type="Gene3D" id="3.30.70.1070">
    <property type="entry name" value="Sporulation related repeat"/>
    <property type="match status" value="1"/>
</dbReference>
<organism evidence="14 15">
    <name type="scientific">Thermithiobacillus plumbiphilus</name>
    <dbReference type="NCBI Taxonomy" id="1729899"/>
    <lineage>
        <taxon>Bacteria</taxon>
        <taxon>Pseudomonadati</taxon>
        <taxon>Pseudomonadota</taxon>
        <taxon>Acidithiobacillia</taxon>
        <taxon>Acidithiobacillales</taxon>
        <taxon>Thermithiobacillaceae</taxon>
        <taxon>Thermithiobacillus</taxon>
    </lineage>
</organism>
<feature type="chain" id="PRO_5047496515" evidence="10">
    <location>
        <begin position="20"/>
        <end position="427"/>
    </location>
</feature>
<evidence type="ECO:0000256" key="2">
    <source>
        <dbReference type="ARBA" id="ARBA00005992"/>
    </source>
</evidence>
<dbReference type="Pfam" id="PF01476">
    <property type="entry name" value="LysM"/>
    <property type="match status" value="1"/>
</dbReference>
<feature type="domain" description="LysM" evidence="12">
    <location>
        <begin position="36"/>
        <end position="80"/>
    </location>
</feature>
<dbReference type="Proteomes" id="UP001446205">
    <property type="component" value="Unassembled WGS sequence"/>
</dbReference>
<dbReference type="InterPro" id="IPR018392">
    <property type="entry name" value="LysM"/>
</dbReference>
<dbReference type="PROSITE" id="PS51782">
    <property type="entry name" value="LYSM"/>
    <property type="match status" value="1"/>
</dbReference>
<feature type="active site" description="Nucleophile" evidence="9">
    <location>
        <position position="207"/>
    </location>
</feature>
<dbReference type="CDD" id="cd00118">
    <property type="entry name" value="LysM"/>
    <property type="match status" value="1"/>
</dbReference>
<name>A0ABU9D4A2_9PROT</name>
<dbReference type="InterPro" id="IPR038063">
    <property type="entry name" value="Transpep_catalytic_dom"/>
</dbReference>
<dbReference type="Gene3D" id="2.40.440.10">
    <property type="entry name" value="L,D-transpeptidase catalytic domain-like"/>
    <property type="match status" value="1"/>
</dbReference>